<dbReference type="InterPro" id="IPR045822">
    <property type="entry name" value="ACS_CODH_B_C"/>
</dbReference>
<evidence type="ECO:0000313" key="2">
    <source>
        <dbReference type="EMBL" id="UYP45594.1"/>
    </source>
</evidence>
<dbReference type="Proteomes" id="UP001208689">
    <property type="component" value="Chromosome"/>
</dbReference>
<proteinExistence type="predicted"/>
<keyword evidence="3" id="KW-1185">Reference proteome</keyword>
<dbReference type="EC" id="2.3.1.169" evidence="2"/>
<gene>
    <name evidence="2" type="ORF">NEF87_001879</name>
</gene>
<organism evidence="2 3">
    <name type="scientific">Candidatus Lokiarchaeum ossiferum</name>
    <dbReference type="NCBI Taxonomy" id="2951803"/>
    <lineage>
        <taxon>Archaea</taxon>
        <taxon>Promethearchaeati</taxon>
        <taxon>Promethearchaeota</taxon>
        <taxon>Promethearchaeia</taxon>
        <taxon>Promethearchaeales</taxon>
        <taxon>Promethearchaeaceae</taxon>
        <taxon>Candidatus Lokiarchaeum</taxon>
    </lineage>
</organism>
<keyword evidence="2" id="KW-0012">Acyltransferase</keyword>
<dbReference type="Gene3D" id="3.40.1470.10">
    <property type="entry name" value="Bifunctional carbon monoxide dehydrogenase/acetyl-coa synthase(codh/acs), Chain M, domain 5"/>
    <property type="match status" value="1"/>
</dbReference>
<dbReference type="GO" id="GO:0043884">
    <property type="term" value="F:CO-methylating acetyl-CoA synthase activity"/>
    <property type="evidence" value="ECO:0007669"/>
    <property type="project" value="UniProtKB-EC"/>
</dbReference>
<dbReference type="InterPro" id="IPR004461">
    <property type="entry name" value="CO_DH/Ac-CoA_synth_bsu"/>
</dbReference>
<dbReference type="SUPFAM" id="SSF56821">
    <property type="entry name" value="Prismane protein-like"/>
    <property type="match status" value="1"/>
</dbReference>
<name>A0ABY6HQ08_9ARCH</name>
<dbReference type="Pfam" id="PF19436">
    <property type="entry name" value="ACS_CODH_B_C"/>
    <property type="match status" value="1"/>
</dbReference>
<protein>
    <submittedName>
        <fullName evidence="2">Acetyl-CoA decarbonylase/synthase complex subunit beta</fullName>
        <ecNumber evidence="2">2.3.1.169</ecNumber>
    </submittedName>
</protein>
<accession>A0ABY6HQ08</accession>
<dbReference type="PANTHER" id="PTHR42281">
    <property type="match status" value="1"/>
</dbReference>
<dbReference type="PANTHER" id="PTHR42281:SF1">
    <property type="entry name" value="ACETYL-COA DECARBONYLASE_SYNTHASE COMPLEX SUBUNIT BETA 1"/>
    <property type="match status" value="1"/>
</dbReference>
<sequence length="510" mass="57784">MLNHTSVRSGHQYSAQKIESKDLWVELGGVRSDIYKIDSFLLNGPKSKDESPDAYISTHLSYSFLEITPKDSIPEDNISITLDPSLTDQEQISILQSKKKSIEFGFQCKISSTRFSSFQEGWLYRHVISILNQIEGVEFQSYNYLPTLRLHSQLSMDSLSSKLTHLFQHLIISMKSKFSEIDHIDIVLKVGSFSVQKTRQEAESVIVEKRKSATQKVIPYSPSTDKGSHFLAFTFDQSIAPYAAIILTPWTCDPAGYLFYSDFSPTHFPKDLLTKYGIIFHPLGELLNSVTGEFRGINSYFAQLSFQSILRVELFGLEYPLPGSINSDVIIFPIPEHHGLGVLNSSYINKIFQKLSYPKLKEQYAEGHQYPQFQVLSQVELQTRLSQSPDLLLSKIVWMNSTLLDVLKAELEQVDLSPILTEIQTKSINELPGLKPLVELDSNYTGSEKNNVENIDTLDIQMIQDLLLQKKTPLHFKNATITLTSSDGSTYDVEFTNLQLKADSVRISKK</sequence>
<reference evidence="2" key="1">
    <citation type="submission" date="2022-09" db="EMBL/GenBank/DDBJ databases">
        <title>Actin cytoskeleton and complex cell architecture in an #Asgard archaeon.</title>
        <authorList>
            <person name="Ponce Toledo R.I."/>
            <person name="Schleper C."/>
            <person name="Rodrigues Oliveira T."/>
            <person name="Wollweber F."/>
            <person name="Xu J."/>
            <person name="Rittmann S."/>
            <person name="Klingl A."/>
            <person name="Pilhofer M."/>
        </authorList>
    </citation>
    <scope>NUCLEOTIDE SEQUENCE</scope>
    <source>
        <strain evidence="2">B-35</strain>
    </source>
</reference>
<feature type="domain" description="CO dehydrogenase/acetyl-CoA synthase complex beta subunit C-terminal" evidence="1">
    <location>
        <begin position="229"/>
        <end position="414"/>
    </location>
</feature>
<dbReference type="InterPro" id="IPR011254">
    <property type="entry name" value="Prismane-like_sf"/>
</dbReference>
<dbReference type="EMBL" id="CP104013">
    <property type="protein sequence ID" value="UYP45594.1"/>
    <property type="molecule type" value="Genomic_DNA"/>
</dbReference>
<evidence type="ECO:0000313" key="3">
    <source>
        <dbReference type="Proteomes" id="UP001208689"/>
    </source>
</evidence>
<evidence type="ECO:0000259" key="1">
    <source>
        <dbReference type="Pfam" id="PF19436"/>
    </source>
</evidence>
<keyword evidence="2" id="KW-0808">Transferase</keyword>